<keyword evidence="9" id="KW-0460">Magnesium</keyword>
<dbReference type="SUPFAM" id="SSF52440">
    <property type="entry name" value="PreATP-grasp domain"/>
    <property type="match status" value="1"/>
</dbReference>
<dbReference type="Proteomes" id="UP001519271">
    <property type="component" value="Unassembled WGS sequence"/>
</dbReference>
<dbReference type="GO" id="GO:0004075">
    <property type="term" value="F:biotin carboxylase activity"/>
    <property type="evidence" value="ECO:0007669"/>
    <property type="project" value="UniProtKB-EC"/>
</dbReference>
<evidence type="ECO:0000256" key="2">
    <source>
        <dbReference type="ARBA" id="ARBA00004956"/>
    </source>
</evidence>
<evidence type="ECO:0000259" key="13">
    <source>
        <dbReference type="PROSITE" id="PS50975"/>
    </source>
</evidence>
<feature type="domain" description="ATP-grasp" evidence="13">
    <location>
        <begin position="119"/>
        <end position="316"/>
    </location>
</feature>
<dbReference type="PROSITE" id="PS50979">
    <property type="entry name" value="BC"/>
    <property type="match status" value="1"/>
</dbReference>
<evidence type="ECO:0000256" key="11">
    <source>
        <dbReference type="PROSITE-ProRule" id="PRU00409"/>
    </source>
</evidence>
<dbReference type="SUPFAM" id="SSF51246">
    <property type="entry name" value="Rudiment single hybrid motif"/>
    <property type="match status" value="1"/>
</dbReference>
<evidence type="ECO:0000256" key="8">
    <source>
        <dbReference type="ARBA" id="ARBA00022840"/>
    </source>
</evidence>
<dbReference type="PROSITE" id="PS00867">
    <property type="entry name" value="CPSASE_2"/>
    <property type="match status" value="1"/>
</dbReference>
<keyword evidence="5 12" id="KW-0436">Ligase</keyword>
<gene>
    <name evidence="15" type="ORF">J2Z34_001294</name>
</gene>
<dbReference type="InterPro" id="IPR005481">
    <property type="entry name" value="BC-like_N"/>
</dbReference>
<keyword evidence="12" id="KW-0276">Fatty acid metabolism</keyword>
<dbReference type="Pfam" id="PF02785">
    <property type="entry name" value="Biotin_carb_C"/>
    <property type="match status" value="1"/>
</dbReference>
<evidence type="ECO:0000256" key="3">
    <source>
        <dbReference type="ARBA" id="ARBA00011750"/>
    </source>
</evidence>
<dbReference type="NCBIfam" id="NF006367">
    <property type="entry name" value="PRK08591.1"/>
    <property type="match status" value="1"/>
</dbReference>
<dbReference type="InterPro" id="IPR011054">
    <property type="entry name" value="Rudment_hybrid_motif"/>
</dbReference>
<dbReference type="Gene3D" id="3.30.470.20">
    <property type="entry name" value="ATP-grasp fold, B domain"/>
    <property type="match status" value="1"/>
</dbReference>
<dbReference type="PROSITE" id="PS50975">
    <property type="entry name" value="ATP_GRASP"/>
    <property type="match status" value="1"/>
</dbReference>
<reference evidence="15 16" key="1">
    <citation type="submission" date="2021-03" db="EMBL/GenBank/DDBJ databases">
        <title>Genomic Encyclopedia of Type Strains, Phase IV (KMG-IV): sequencing the most valuable type-strain genomes for metagenomic binning, comparative biology and taxonomic classification.</title>
        <authorList>
            <person name="Goeker M."/>
        </authorList>
    </citation>
    <scope>NUCLEOTIDE SEQUENCE [LARGE SCALE GENOMIC DNA]</scope>
    <source>
        <strain evidence="15 16">DSM 6139</strain>
    </source>
</reference>
<dbReference type="PANTHER" id="PTHR48095:SF2">
    <property type="entry name" value="BIOTIN CARBOXYLASE, CHLOROPLASTIC"/>
    <property type="match status" value="1"/>
</dbReference>
<keyword evidence="6" id="KW-0479">Metal-binding</keyword>
<protein>
    <recommendedName>
        <fullName evidence="4 12">Biotin carboxylase</fullName>
        <ecNumber evidence="4 12">6.3.4.14</ecNumber>
    </recommendedName>
    <alternativeName>
        <fullName evidence="12">Acetyl-coenzyme A carboxylase biotin carboxylase subunit A</fullName>
    </alternativeName>
</protein>
<dbReference type="InterPro" id="IPR005482">
    <property type="entry name" value="Biotin_COase_C"/>
</dbReference>
<keyword evidence="12" id="KW-0444">Lipid biosynthesis</keyword>
<evidence type="ECO:0000256" key="12">
    <source>
        <dbReference type="RuleBase" id="RU365063"/>
    </source>
</evidence>
<comment type="caution">
    <text evidence="15">The sequence shown here is derived from an EMBL/GenBank/DDBJ whole genome shotgun (WGS) entry which is preliminary data.</text>
</comment>
<feature type="domain" description="Biotin carboxylation" evidence="14">
    <location>
        <begin position="1"/>
        <end position="445"/>
    </location>
</feature>
<comment type="function">
    <text evidence="1 12">This protein is a component of the acetyl coenzyme A carboxylase complex; first, biotin carboxylase catalyzes the carboxylation of the carrier protein and then the transcarboxylase transfers the carboxyl group to form malonyl-CoA.</text>
</comment>
<dbReference type="InterPro" id="IPR011764">
    <property type="entry name" value="Biotin_carboxylation_dom"/>
</dbReference>
<dbReference type="RefSeq" id="WP_209459037.1">
    <property type="nucleotide sequence ID" value="NZ_JAGGKC010000008.1"/>
</dbReference>
<proteinExistence type="predicted"/>
<dbReference type="InterPro" id="IPR005479">
    <property type="entry name" value="CPAse_ATP-bd"/>
</dbReference>
<dbReference type="EC" id="6.3.4.14" evidence="4 12"/>
<organism evidence="15 16">
    <name type="scientific">Youngiibacter multivorans</name>
    <dbReference type="NCBI Taxonomy" id="937251"/>
    <lineage>
        <taxon>Bacteria</taxon>
        <taxon>Bacillati</taxon>
        <taxon>Bacillota</taxon>
        <taxon>Clostridia</taxon>
        <taxon>Eubacteriales</taxon>
        <taxon>Clostridiaceae</taxon>
        <taxon>Youngiibacter</taxon>
    </lineage>
</organism>
<comment type="pathway">
    <text evidence="2 12">Lipid metabolism; malonyl-CoA biosynthesis; malonyl-CoA from acetyl-CoA: step 1/1.</text>
</comment>
<evidence type="ECO:0000313" key="15">
    <source>
        <dbReference type="EMBL" id="MBP1918814.1"/>
    </source>
</evidence>
<keyword evidence="8 11" id="KW-0067">ATP-binding</keyword>
<sequence length="447" mass="49226">MNKLLIANRGEIALRILRAAREMGIATVAVHSEADRESLHVKLADESYCIGKNYSKDSYLNMENILSVAVLTGANLIHPGYGFLSENPLFARLCNECGITFVGPSERTISLMGDKSMAKATAKNAGVPVVPGSDGDVATYEEAEAIVEVMGYPVLVKASSGGGGKGIRIVTRREELKDAMMSAKKEAMVNFGEDGVYIEKFIKSPRHIEFQILRDSFGNTVHLGERDCSLQRRKQKVLEETPSPALTSELRDRMGAAAIACAVASDYLGAGTVEFLLGSDDEFYFMEMNTRIQVEHPVTEMVTGVDLIKEQIRIALGEALSVTKESIEFKGHSIECRINAEDPWNNFAPCPGKLTFVHFPSGNGVRVDSGVYSGFTIPPFYDSMVAKLIVHGKDRDDAISKMKSALDELTIEGIKTNVEYQERILRSDFFLTGEYHTATLDEIRWDD</sequence>
<dbReference type="PANTHER" id="PTHR48095">
    <property type="entry name" value="PYRUVATE CARBOXYLASE SUBUNIT A"/>
    <property type="match status" value="1"/>
</dbReference>
<evidence type="ECO:0000256" key="5">
    <source>
        <dbReference type="ARBA" id="ARBA00022598"/>
    </source>
</evidence>
<dbReference type="InterPro" id="IPR011761">
    <property type="entry name" value="ATP-grasp"/>
</dbReference>
<dbReference type="Pfam" id="PF00289">
    <property type="entry name" value="Biotin_carb_N"/>
    <property type="match status" value="1"/>
</dbReference>
<comment type="catalytic activity">
    <reaction evidence="10 12">
        <text>N(6)-biotinyl-L-lysyl-[protein] + hydrogencarbonate + ATP = N(6)-carboxybiotinyl-L-lysyl-[protein] + ADP + phosphate + H(+)</text>
        <dbReference type="Rhea" id="RHEA:13501"/>
        <dbReference type="Rhea" id="RHEA-COMP:10505"/>
        <dbReference type="Rhea" id="RHEA-COMP:10506"/>
        <dbReference type="ChEBI" id="CHEBI:15378"/>
        <dbReference type="ChEBI" id="CHEBI:17544"/>
        <dbReference type="ChEBI" id="CHEBI:30616"/>
        <dbReference type="ChEBI" id="CHEBI:43474"/>
        <dbReference type="ChEBI" id="CHEBI:83144"/>
        <dbReference type="ChEBI" id="CHEBI:83145"/>
        <dbReference type="ChEBI" id="CHEBI:456216"/>
        <dbReference type="EC" id="6.3.4.14"/>
    </reaction>
</comment>
<dbReference type="GO" id="GO:0003989">
    <property type="term" value="F:acetyl-CoA carboxylase activity"/>
    <property type="evidence" value="ECO:0007669"/>
    <property type="project" value="UniProtKB-EC"/>
</dbReference>
<dbReference type="PROSITE" id="PS00866">
    <property type="entry name" value="CPSASE_1"/>
    <property type="match status" value="1"/>
</dbReference>
<evidence type="ECO:0000256" key="9">
    <source>
        <dbReference type="ARBA" id="ARBA00022842"/>
    </source>
</evidence>
<evidence type="ECO:0000256" key="4">
    <source>
        <dbReference type="ARBA" id="ARBA00013263"/>
    </source>
</evidence>
<dbReference type="NCBIfam" id="TIGR00514">
    <property type="entry name" value="accC"/>
    <property type="match status" value="1"/>
</dbReference>
<keyword evidence="12" id="KW-0275">Fatty acid biosynthesis</keyword>
<evidence type="ECO:0000256" key="10">
    <source>
        <dbReference type="ARBA" id="ARBA00048600"/>
    </source>
</evidence>
<comment type="subunit">
    <text evidence="3 12">Acetyl-CoA carboxylase is a heterohexamer of biotin carboxyl carrier protein, biotin carboxylase and the two subunits of carboxyl transferase in a 2:2 complex.</text>
</comment>
<dbReference type="InterPro" id="IPR004549">
    <property type="entry name" value="Acetyl_CoA_COase_biotin_COase"/>
</dbReference>
<evidence type="ECO:0000256" key="7">
    <source>
        <dbReference type="ARBA" id="ARBA00022741"/>
    </source>
</evidence>
<evidence type="ECO:0000256" key="6">
    <source>
        <dbReference type="ARBA" id="ARBA00022723"/>
    </source>
</evidence>
<keyword evidence="7 11" id="KW-0547">Nucleotide-binding</keyword>
<dbReference type="EMBL" id="JAGGKC010000008">
    <property type="protein sequence ID" value="MBP1918814.1"/>
    <property type="molecule type" value="Genomic_DNA"/>
</dbReference>
<evidence type="ECO:0000259" key="14">
    <source>
        <dbReference type="PROSITE" id="PS50979"/>
    </source>
</evidence>
<keyword evidence="12" id="KW-0443">Lipid metabolism</keyword>
<keyword evidence="12" id="KW-0092">Biotin</keyword>
<evidence type="ECO:0000313" key="16">
    <source>
        <dbReference type="Proteomes" id="UP001519271"/>
    </source>
</evidence>
<dbReference type="InterPro" id="IPR016185">
    <property type="entry name" value="PreATP-grasp_dom_sf"/>
</dbReference>
<accession>A0ABS4G2Q3</accession>
<evidence type="ECO:0000256" key="1">
    <source>
        <dbReference type="ARBA" id="ARBA00003761"/>
    </source>
</evidence>
<dbReference type="Pfam" id="PF02786">
    <property type="entry name" value="CPSase_L_D2"/>
    <property type="match status" value="1"/>
</dbReference>
<dbReference type="SMART" id="SM00878">
    <property type="entry name" value="Biotin_carb_C"/>
    <property type="match status" value="1"/>
</dbReference>
<dbReference type="InterPro" id="IPR051602">
    <property type="entry name" value="ACC_Biotin_Carboxylase"/>
</dbReference>
<dbReference type="SUPFAM" id="SSF56059">
    <property type="entry name" value="Glutathione synthetase ATP-binding domain-like"/>
    <property type="match status" value="1"/>
</dbReference>
<name>A0ABS4G2Q3_9CLOT</name>
<keyword evidence="16" id="KW-1185">Reference proteome</keyword>